<dbReference type="AlphaFoldDB" id="A0A103YKF6"/>
<dbReference type="InterPro" id="IPR004330">
    <property type="entry name" value="FAR1_DNA_bnd_dom"/>
</dbReference>
<dbReference type="InterPro" id="IPR007527">
    <property type="entry name" value="Znf_SWIM"/>
</dbReference>
<keyword evidence="1" id="KW-0479">Metal-binding</keyword>
<name>A0A103YKF6_CYNCS</name>
<feature type="domain" description="SWIM-type" evidence="2">
    <location>
        <begin position="272"/>
        <end position="308"/>
    </location>
</feature>
<dbReference type="PROSITE" id="PS50966">
    <property type="entry name" value="ZF_SWIM"/>
    <property type="match status" value="1"/>
</dbReference>
<dbReference type="GO" id="GO:0008270">
    <property type="term" value="F:zinc ion binding"/>
    <property type="evidence" value="ECO:0007669"/>
    <property type="project" value="UniProtKB-KW"/>
</dbReference>
<protein>
    <submittedName>
        <fullName evidence="3">FAR1 DNA binding domain-containing protein</fullName>
    </submittedName>
</protein>
<organism evidence="3 4">
    <name type="scientific">Cynara cardunculus var. scolymus</name>
    <name type="common">Globe artichoke</name>
    <name type="synonym">Cynara scolymus</name>
    <dbReference type="NCBI Taxonomy" id="59895"/>
    <lineage>
        <taxon>Eukaryota</taxon>
        <taxon>Viridiplantae</taxon>
        <taxon>Streptophyta</taxon>
        <taxon>Embryophyta</taxon>
        <taxon>Tracheophyta</taxon>
        <taxon>Spermatophyta</taxon>
        <taxon>Magnoliopsida</taxon>
        <taxon>eudicotyledons</taxon>
        <taxon>Gunneridae</taxon>
        <taxon>Pentapetalae</taxon>
        <taxon>asterids</taxon>
        <taxon>campanulids</taxon>
        <taxon>Asterales</taxon>
        <taxon>Asteraceae</taxon>
        <taxon>Carduoideae</taxon>
        <taxon>Cardueae</taxon>
        <taxon>Carduinae</taxon>
        <taxon>Cynara</taxon>
    </lineage>
</organism>
<dbReference type="Proteomes" id="UP000243975">
    <property type="component" value="Unassembled WGS sequence"/>
</dbReference>
<evidence type="ECO:0000259" key="2">
    <source>
        <dbReference type="PROSITE" id="PS50966"/>
    </source>
</evidence>
<dbReference type="STRING" id="59895.A0A103YKF6"/>
<proteinExistence type="predicted"/>
<evidence type="ECO:0000313" key="4">
    <source>
        <dbReference type="Proteomes" id="UP000243975"/>
    </source>
</evidence>
<dbReference type="Pfam" id="PF03101">
    <property type="entry name" value="FAR1"/>
    <property type="match status" value="1"/>
</dbReference>
<keyword evidence="4" id="KW-1185">Reference proteome</keyword>
<sequence>MGESPGGTKIWVPKVDSKICPKVGDVFSSVESVEKMYRKYGDVAGFDIRMGTKKLNSLGGVQTRYFICSKEGNPTKKEFDSLEVSSGDRKRRNTNFKRTGCKACLKVHYVKESGRYEVYHFIEGHNHMLCCSDEKMFTRSRRQLDYKDRRNVYHASSSKVGITQSRRMQLAMNGGLVASGGTARDHMNFRRDIMLFVGNKDAQITTIPKLLSPSKIEAQAAKVYTKTIFFDVQKEMNKAVWFCGVVEVVEVGDKMIYSNTHKNKNSEVKATYKVVHDVRDESFECSCNHFVRNGILCRHAFKVMLNSEVQSIPEKYILPRWRRELVPIELMSARVRYGEMDVEKQALINQAISMFDVIIGRVRNDKGALTEFVNQLEHLGDEISADVPILTVTEQKRNDIEELLCVTEPESVDVLPPTGVRNKGCGTGKRLVGVSERVSMN</sequence>
<dbReference type="Pfam" id="PF04434">
    <property type="entry name" value="SWIM"/>
    <property type="match status" value="1"/>
</dbReference>
<dbReference type="Gramene" id="KVI10707">
    <property type="protein sequence ID" value="KVI10707"/>
    <property type="gene ID" value="Ccrd_010915"/>
</dbReference>
<comment type="caution">
    <text evidence="3">The sequence shown here is derived from an EMBL/GenBank/DDBJ whole genome shotgun (WGS) entry which is preliminary data.</text>
</comment>
<keyword evidence="1" id="KW-0862">Zinc</keyword>
<keyword evidence="1" id="KW-0863">Zinc-finger</keyword>
<gene>
    <name evidence="3" type="ORF">Ccrd_010915</name>
</gene>
<feature type="non-terminal residue" evidence="3">
    <location>
        <position position="1"/>
    </location>
</feature>
<dbReference type="PANTHER" id="PTHR47718:SF12">
    <property type="entry name" value="PROTEIN FAR1-RELATED SEQUENCE"/>
    <property type="match status" value="1"/>
</dbReference>
<evidence type="ECO:0000256" key="1">
    <source>
        <dbReference type="PROSITE-ProRule" id="PRU00325"/>
    </source>
</evidence>
<accession>A0A103YKF6</accession>
<evidence type="ECO:0000313" key="3">
    <source>
        <dbReference type="EMBL" id="KVI10707.1"/>
    </source>
</evidence>
<dbReference type="EMBL" id="LEKV01001003">
    <property type="protein sequence ID" value="KVI10707.1"/>
    <property type="molecule type" value="Genomic_DNA"/>
</dbReference>
<dbReference type="PANTHER" id="PTHR47718">
    <property type="entry name" value="OS01G0519700 PROTEIN"/>
    <property type="match status" value="1"/>
</dbReference>
<reference evidence="3 4" key="1">
    <citation type="journal article" date="2016" name="Sci. Rep.">
        <title>The genome sequence of the outbreeding globe artichoke constructed de novo incorporating a phase-aware low-pass sequencing strategy of F1 progeny.</title>
        <authorList>
            <person name="Scaglione D."/>
            <person name="Reyes-Chin-Wo S."/>
            <person name="Acquadro A."/>
            <person name="Froenicke L."/>
            <person name="Portis E."/>
            <person name="Beitel C."/>
            <person name="Tirone M."/>
            <person name="Mauro R."/>
            <person name="Lo Monaco A."/>
            <person name="Mauromicale G."/>
            <person name="Faccioli P."/>
            <person name="Cattivelli L."/>
            <person name="Rieseberg L."/>
            <person name="Michelmore R."/>
            <person name="Lanteri S."/>
        </authorList>
    </citation>
    <scope>NUCLEOTIDE SEQUENCE [LARGE SCALE GENOMIC DNA]</scope>
    <source>
        <strain evidence="3">2C</strain>
    </source>
</reference>